<dbReference type="InterPro" id="IPR028098">
    <property type="entry name" value="Glyco_trans_4-like_N"/>
</dbReference>
<reference evidence="14" key="2">
    <citation type="submission" date="2020-10" db="UniProtKB">
        <authorList>
            <consortium name="WormBaseParasite"/>
        </authorList>
    </citation>
    <scope>IDENTIFICATION</scope>
</reference>
<keyword evidence="7" id="KW-0472">Membrane</keyword>
<evidence type="ECO:0000259" key="12">
    <source>
        <dbReference type="Pfam" id="PF13439"/>
    </source>
</evidence>
<dbReference type="EC" id="2.4.1.132" evidence="10"/>
<evidence type="ECO:0000256" key="1">
    <source>
        <dbReference type="ARBA" id="ARBA00004922"/>
    </source>
</evidence>
<keyword evidence="5" id="KW-0256">Endoplasmic reticulum</keyword>
<sequence length="397" mass="44641">MRIVFLHPDLGIGGAERLVVDAALALKSKGHKVRFVTNHFAPNHCFQEVLDFDIQTIDVFPRNILGRFTALCAYIRMCIAALVICWFGNVDVVFIDSISLPVPLIKWFSTAKVLFYCHFPDQLLASHDSFILRAYRYILDALEGWSTDMADVVCVNSKFTEGVVRQTLTSLAERDLHVLHPTINTKFFDESPRVELDFIPEGVEHLFVSVNRFEVKKNIDLALAAFAKLHDKMDEASFSKCFLVIAGGYDPKNAENIAYYEKLQDVANQLGLPESSYAFVKSPSDTVKIELLRRASLVIYTPKNEHFGIVPIEAMYVETCVLATDTGGPRETVVHGRTGFLTSGDPYNFSIVLSQVVNNPEQVKEMGRVGRLRVERVFAFDAFASKLNNIVETFCKP</sequence>
<comment type="catalytic activity">
    <reaction evidence="9 10">
        <text>an alpha-D-Man-(1-&gt;3)-beta-D-Man-(1-&gt;4)-beta-D-GlcNAc-(1-&gt;4)-alpha-D-GlcNAc-diphospho-di-trans,poly-cis-dolichol + GDP-alpha-D-mannose = an alpha-D-Man-(1-&gt;3)-[alpha-D-Man-(1-&gt;6)]-beta-D-Man-(1-&gt;4)-beta-D-GlcNAc-(1-&gt;4)-alpha-D-GlcNAc-diphospho-di-trans,poly-cis-dolichol + GDP + H(+)</text>
        <dbReference type="Rhea" id="RHEA:29519"/>
        <dbReference type="Rhea" id="RHEA-COMP:19513"/>
        <dbReference type="Rhea" id="RHEA-COMP:19515"/>
        <dbReference type="ChEBI" id="CHEBI:15378"/>
        <dbReference type="ChEBI" id="CHEBI:57527"/>
        <dbReference type="ChEBI" id="CHEBI:58189"/>
        <dbReference type="ChEBI" id="CHEBI:132510"/>
        <dbReference type="ChEBI" id="CHEBI:132511"/>
        <dbReference type="EC" id="2.4.1.257"/>
    </reaction>
    <physiologicalReaction direction="left-to-right" evidence="9 10">
        <dbReference type="Rhea" id="RHEA:29520"/>
    </physiologicalReaction>
</comment>
<keyword evidence="4" id="KW-0812">Transmembrane</keyword>
<keyword evidence="13" id="KW-1185">Reference proteome</keyword>
<evidence type="ECO:0000313" key="14">
    <source>
        <dbReference type="WBParaSite" id="Pan_g15204.t1"/>
    </source>
</evidence>
<evidence type="ECO:0000256" key="3">
    <source>
        <dbReference type="ARBA" id="ARBA00022679"/>
    </source>
</evidence>
<dbReference type="AlphaFoldDB" id="A0A7E4V0U8"/>
<dbReference type="Pfam" id="PF13439">
    <property type="entry name" value="Glyco_transf_4"/>
    <property type="match status" value="1"/>
</dbReference>
<dbReference type="GO" id="GO:0004378">
    <property type="term" value="F:GDP-Man:Man(1)GlcNAc(2)-PP-Dol alpha-1,3-mannosyltransferase activity"/>
    <property type="evidence" value="ECO:0007669"/>
    <property type="project" value="UniProtKB-UniRule"/>
</dbReference>
<comment type="catalytic activity">
    <reaction evidence="8 10">
        <text>a beta-D-Man-(1-&gt;4)-beta-D-GlcNAc-(1-&gt;4)-alpha-D-GlcNAc-diphospho-di-trans,poly-cis-dolichol + GDP-alpha-D-mannose = an alpha-D-Man-(1-&gt;3)-beta-D-Man-(1-&gt;4)-beta-D-GlcNAc-(1-&gt;4)-alpha-D-GlcNAc-diphospho-di-trans,poly-cis-dolichol + GDP + H(+)</text>
        <dbReference type="Rhea" id="RHEA:29515"/>
        <dbReference type="Rhea" id="RHEA-COMP:19511"/>
        <dbReference type="Rhea" id="RHEA-COMP:19513"/>
        <dbReference type="ChEBI" id="CHEBI:15378"/>
        <dbReference type="ChEBI" id="CHEBI:57527"/>
        <dbReference type="ChEBI" id="CHEBI:58189"/>
        <dbReference type="ChEBI" id="CHEBI:58472"/>
        <dbReference type="ChEBI" id="CHEBI:132510"/>
        <dbReference type="EC" id="2.4.1.132"/>
    </reaction>
    <physiologicalReaction direction="left-to-right" evidence="8 10">
        <dbReference type="Rhea" id="RHEA:29516"/>
    </physiologicalReaction>
</comment>
<dbReference type="Proteomes" id="UP000492821">
    <property type="component" value="Unassembled WGS sequence"/>
</dbReference>
<dbReference type="InterPro" id="IPR027054">
    <property type="entry name" value="ALG2"/>
</dbReference>
<comment type="subcellular location">
    <subcellularLocation>
        <location evidence="10">Endoplasmic reticulum membrane</location>
        <topology evidence="10">Single-pass membrane protein</topology>
    </subcellularLocation>
</comment>
<evidence type="ECO:0000256" key="2">
    <source>
        <dbReference type="ARBA" id="ARBA00022676"/>
    </source>
</evidence>
<dbReference type="SUPFAM" id="SSF53756">
    <property type="entry name" value="UDP-Glycosyltransferase/glycogen phosphorylase"/>
    <property type="match status" value="1"/>
</dbReference>
<keyword evidence="6" id="KW-1133">Transmembrane helix</keyword>
<dbReference type="WBParaSite" id="Pan_g15204.t1">
    <property type="protein sequence ID" value="Pan_g15204.t1"/>
    <property type="gene ID" value="Pan_g15204"/>
</dbReference>
<evidence type="ECO:0000256" key="5">
    <source>
        <dbReference type="ARBA" id="ARBA00022824"/>
    </source>
</evidence>
<organism evidence="13 14">
    <name type="scientific">Panagrellus redivivus</name>
    <name type="common">Microworm</name>
    <dbReference type="NCBI Taxonomy" id="6233"/>
    <lineage>
        <taxon>Eukaryota</taxon>
        <taxon>Metazoa</taxon>
        <taxon>Ecdysozoa</taxon>
        <taxon>Nematoda</taxon>
        <taxon>Chromadorea</taxon>
        <taxon>Rhabditida</taxon>
        <taxon>Tylenchina</taxon>
        <taxon>Panagrolaimomorpha</taxon>
        <taxon>Panagrolaimoidea</taxon>
        <taxon>Panagrolaimidae</taxon>
        <taxon>Panagrellus</taxon>
    </lineage>
</organism>
<feature type="domain" description="Glycosyl transferase family 1" evidence="11">
    <location>
        <begin position="205"/>
        <end position="371"/>
    </location>
</feature>
<reference evidence="13" key="1">
    <citation type="journal article" date="2013" name="Genetics">
        <title>The draft genome and transcriptome of Panagrellus redivivus are shaped by the harsh demands of a free-living lifestyle.</title>
        <authorList>
            <person name="Srinivasan J."/>
            <person name="Dillman A.R."/>
            <person name="Macchietto M.G."/>
            <person name="Heikkinen L."/>
            <person name="Lakso M."/>
            <person name="Fracchia K.M."/>
            <person name="Antoshechkin I."/>
            <person name="Mortazavi A."/>
            <person name="Wong G."/>
            <person name="Sternberg P.W."/>
        </authorList>
    </citation>
    <scope>NUCLEOTIDE SEQUENCE [LARGE SCALE GENOMIC DNA]</scope>
    <source>
        <strain evidence="13">MT8872</strain>
    </source>
</reference>
<dbReference type="PANTHER" id="PTHR45918">
    <property type="entry name" value="ALPHA-1,3/1,6-MANNOSYLTRANSFERASE ALG2"/>
    <property type="match status" value="1"/>
</dbReference>
<feature type="domain" description="Glycosyltransferase subfamily 4-like N-terminal" evidence="12">
    <location>
        <begin position="12"/>
        <end position="186"/>
    </location>
</feature>
<dbReference type="Gene3D" id="3.40.50.2000">
    <property type="entry name" value="Glycogen Phosphorylase B"/>
    <property type="match status" value="2"/>
</dbReference>
<keyword evidence="2 10" id="KW-0328">Glycosyltransferase</keyword>
<keyword evidence="3 10" id="KW-0808">Transferase</keyword>
<comment type="function">
    <text evidence="10">Mannosylates Man(2)GlcNAc(2)-dolichol diphosphate and Man(1)GlcNAc(2)-dolichol diphosphate to form Man(3)GlcNAc(2)-dolichol diphosphate.</text>
</comment>
<dbReference type="UniPathway" id="UPA00378"/>
<dbReference type="InterPro" id="IPR001296">
    <property type="entry name" value="Glyco_trans_1"/>
</dbReference>
<comment type="similarity">
    <text evidence="10">Belongs to the glycosyltransferase group 1 family.</text>
</comment>
<accession>A0A7E4V0U8</accession>
<dbReference type="EC" id="2.4.1.257" evidence="10"/>
<evidence type="ECO:0000256" key="8">
    <source>
        <dbReference type="ARBA" id="ARBA00045103"/>
    </source>
</evidence>
<evidence type="ECO:0000256" key="4">
    <source>
        <dbReference type="ARBA" id="ARBA00022692"/>
    </source>
</evidence>
<dbReference type="GO" id="GO:0102704">
    <property type="term" value="F:GDP-Man:Man(2)GlcNAc(2)-PP-Dol alpha-1,6-mannosyltransferase activity"/>
    <property type="evidence" value="ECO:0007669"/>
    <property type="project" value="UniProtKB-UniRule"/>
</dbReference>
<name>A0A7E4V0U8_PANRE</name>
<proteinExistence type="inferred from homology"/>
<evidence type="ECO:0000256" key="6">
    <source>
        <dbReference type="ARBA" id="ARBA00022989"/>
    </source>
</evidence>
<dbReference type="PANTHER" id="PTHR45918:SF1">
    <property type="entry name" value="ALPHA-1,3_1,6-MANNOSYLTRANSFERASE ALG2"/>
    <property type="match status" value="1"/>
</dbReference>
<evidence type="ECO:0000256" key="10">
    <source>
        <dbReference type="RuleBase" id="RU367136"/>
    </source>
</evidence>
<dbReference type="Pfam" id="PF00534">
    <property type="entry name" value="Glycos_transf_1"/>
    <property type="match status" value="1"/>
</dbReference>
<evidence type="ECO:0000256" key="9">
    <source>
        <dbReference type="ARBA" id="ARBA00045104"/>
    </source>
</evidence>
<evidence type="ECO:0000259" key="11">
    <source>
        <dbReference type="Pfam" id="PF00534"/>
    </source>
</evidence>
<comment type="pathway">
    <text evidence="1 10">Protein modification; protein glycosylation.</text>
</comment>
<protein>
    <recommendedName>
        <fullName evidence="10">Alpha-1,3/1,6-mannosyltransferase ALG2</fullName>
        <ecNumber evidence="10">2.4.1.132</ecNumber>
        <ecNumber evidence="10">2.4.1.257</ecNumber>
    </recommendedName>
    <alternativeName>
        <fullName evidence="10">GDP-Man:Man(1)GlcNAc(2)-PP-Dol alpha-1,3-mannosyltransferase</fullName>
    </alternativeName>
</protein>
<evidence type="ECO:0000256" key="7">
    <source>
        <dbReference type="ARBA" id="ARBA00023136"/>
    </source>
</evidence>
<dbReference type="GO" id="GO:0005789">
    <property type="term" value="C:endoplasmic reticulum membrane"/>
    <property type="evidence" value="ECO:0007669"/>
    <property type="project" value="UniProtKB-SubCell"/>
</dbReference>
<evidence type="ECO:0000313" key="13">
    <source>
        <dbReference type="Proteomes" id="UP000492821"/>
    </source>
</evidence>